<sequence>MNKYLAVLLVILGLASCSTKDEHYYKSHPNELQQAIKSCPQRQPQGLTCEQLETLASRMNKLAYQLQLSPQGFGKKIMALQETIAKQRAQLKAETTNENLQADLTQNERDLADYLAVVRWFESPTS</sequence>
<evidence type="ECO:0000256" key="1">
    <source>
        <dbReference type="SAM" id="Coils"/>
    </source>
</evidence>
<accession>A0A0W0ZDX4</accession>
<organism evidence="2 3">
    <name type="scientific">Legionella steelei</name>
    <dbReference type="NCBI Taxonomy" id="947033"/>
    <lineage>
        <taxon>Bacteria</taxon>
        <taxon>Pseudomonadati</taxon>
        <taxon>Pseudomonadota</taxon>
        <taxon>Gammaproteobacteria</taxon>
        <taxon>Legionellales</taxon>
        <taxon>Legionellaceae</taxon>
        <taxon>Legionella</taxon>
    </lineage>
</organism>
<keyword evidence="2" id="KW-0255">Endonuclease</keyword>
<keyword evidence="2" id="KW-0378">Hydrolase</keyword>
<proteinExistence type="predicted"/>
<reference evidence="2 3" key="1">
    <citation type="submission" date="2015-11" db="EMBL/GenBank/DDBJ databases">
        <title>Genomic analysis of 38 Legionella species identifies large and diverse effector repertoires.</title>
        <authorList>
            <person name="Burstein D."/>
            <person name="Amaro F."/>
            <person name="Zusman T."/>
            <person name="Lifshitz Z."/>
            <person name="Cohen O."/>
            <person name="Gilbert J.A."/>
            <person name="Pupko T."/>
            <person name="Shuman H.A."/>
            <person name="Segal G."/>
        </authorList>
    </citation>
    <scope>NUCLEOTIDE SEQUENCE [LARGE SCALE GENOMIC DNA]</scope>
    <source>
        <strain evidence="2 3">IMVS3376</strain>
    </source>
</reference>
<dbReference type="EMBL" id="LNYY01000021">
    <property type="protein sequence ID" value="KTD67362.1"/>
    <property type="molecule type" value="Genomic_DNA"/>
</dbReference>
<gene>
    <name evidence="2" type="ORF">Lste_3568</name>
</gene>
<dbReference type="GO" id="GO:0004519">
    <property type="term" value="F:endonuclease activity"/>
    <property type="evidence" value="ECO:0007669"/>
    <property type="project" value="UniProtKB-KW"/>
</dbReference>
<feature type="coiled-coil region" evidence="1">
    <location>
        <begin position="77"/>
        <end position="117"/>
    </location>
</feature>
<dbReference type="PROSITE" id="PS51257">
    <property type="entry name" value="PROKAR_LIPOPROTEIN"/>
    <property type="match status" value="1"/>
</dbReference>
<dbReference type="PATRIC" id="fig|947033.5.peg.3793"/>
<dbReference type="STRING" id="947033.Lste_3568"/>
<evidence type="ECO:0000313" key="2">
    <source>
        <dbReference type="EMBL" id="KTD67362.1"/>
    </source>
</evidence>
<keyword evidence="1" id="KW-0175">Coiled coil</keyword>
<protein>
    <submittedName>
        <fullName evidence="2">Secreted endonuclease</fullName>
    </submittedName>
</protein>
<keyword evidence="3" id="KW-1185">Reference proteome</keyword>
<name>A0A0W0ZDX4_9GAMM</name>
<dbReference type="Proteomes" id="UP000054926">
    <property type="component" value="Unassembled WGS sequence"/>
</dbReference>
<evidence type="ECO:0000313" key="3">
    <source>
        <dbReference type="Proteomes" id="UP000054926"/>
    </source>
</evidence>
<dbReference type="AlphaFoldDB" id="A0A0W0ZDX4"/>
<comment type="caution">
    <text evidence="2">The sequence shown here is derived from an EMBL/GenBank/DDBJ whole genome shotgun (WGS) entry which is preliminary data.</text>
</comment>
<keyword evidence="2" id="KW-0540">Nuclease</keyword>
<dbReference type="OrthoDB" id="5647842at2"/>
<dbReference type="RefSeq" id="WP_058512355.1">
    <property type="nucleotide sequence ID" value="NZ_DAIOMV010000001.1"/>
</dbReference>